<reference evidence="1 2" key="1">
    <citation type="submission" date="2007-01" db="EMBL/GenBank/DDBJ databases">
        <authorList>
            <person name="Haygood M."/>
            <person name="Podell S."/>
            <person name="Anderson C."/>
            <person name="Hopkinson B."/>
            <person name="Roe K."/>
            <person name="Barbeau K."/>
            <person name="Gaasterland T."/>
            <person name="Ferriera S."/>
            <person name="Johnson J."/>
            <person name="Kravitz S."/>
            <person name="Beeson K."/>
            <person name="Sutton G."/>
            <person name="Rogers Y.-H."/>
            <person name="Friedman R."/>
            <person name="Frazier M."/>
            <person name="Venter J.C."/>
        </authorList>
    </citation>
    <scope>NUCLEOTIDE SEQUENCE [LARGE SCALE GENOMIC DNA]</scope>
    <source>
        <strain evidence="1 2">ATCC 23134</strain>
    </source>
</reference>
<organism evidence="1 2">
    <name type="scientific">Microscilla marina ATCC 23134</name>
    <dbReference type="NCBI Taxonomy" id="313606"/>
    <lineage>
        <taxon>Bacteria</taxon>
        <taxon>Pseudomonadati</taxon>
        <taxon>Bacteroidota</taxon>
        <taxon>Cytophagia</taxon>
        <taxon>Cytophagales</taxon>
        <taxon>Microscillaceae</taxon>
        <taxon>Microscilla</taxon>
    </lineage>
</organism>
<dbReference type="eggNOG" id="COG5439">
    <property type="taxonomic scope" value="Bacteria"/>
</dbReference>
<name>A1ZIX2_MICM2</name>
<dbReference type="NCBIfam" id="NF047705">
    <property type="entry name" value="slr1659_superfam"/>
    <property type="match status" value="1"/>
</dbReference>
<dbReference type="OrthoDB" id="336605at2"/>
<accession>A1ZIX2</accession>
<keyword evidence="2" id="KW-1185">Reference proteome</keyword>
<protein>
    <recommendedName>
        <fullName evidence="3">STAS domain-containing protein</fullName>
    </recommendedName>
</protein>
<comment type="caution">
    <text evidence="1">The sequence shown here is derived from an EMBL/GenBank/DDBJ whole genome shotgun (WGS) entry which is preliminary data.</text>
</comment>
<evidence type="ECO:0000313" key="2">
    <source>
        <dbReference type="Proteomes" id="UP000004095"/>
    </source>
</evidence>
<dbReference type="EMBL" id="AAWS01000010">
    <property type="protein sequence ID" value="EAY29508.1"/>
    <property type="molecule type" value="Genomic_DNA"/>
</dbReference>
<gene>
    <name evidence="1" type="ORF">M23134_00392</name>
</gene>
<sequence length="116" mass="13274">MELAIENASFIFDKDKATLSIEGALRLSGMQKYKEEGFFDFLKDAVKNCETTLNLDLTKLQYLNSSGVTAFSRFILEIKKEAMNPIKVTGSSEISWQKKTLPNFPKLWNQIILDFQ</sequence>
<dbReference type="RefSeq" id="WP_002695872.1">
    <property type="nucleotide sequence ID" value="NZ_AAWS01000010.1"/>
</dbReference>
<proteinExistence type="predicted"/>
<dbReference type="AlphaFoldDB" id="A1ZIX2"/>
<evidence type="ECO:0008006" key="3">
    <source>
        <dbReference type="Google" id="ProtNLM"/>
    </source>
</evidence>
<dbReference type="Proteomes" id="UP000004095">
    <property type="component" value="Unassembled WGS sequence"/>
</dbReference>
<evidence type="ECO:0000313" key="1">
    <source>
        <dbReference type="EMBL" id="EAY29508.1"/>
    </source>
</evidence>